<proteinExistence type="predicted"/>
<dbReference type="PANTHER" id="PTHR12289:SF41">
    <property type="entry name" value="FAILED AXON CONNECTIONS-RELATED"/>
    <property type="match status" value="1"/>
</dbReference>
<evidence type="ECO:0000256" key="4">
    <source>
        <dbReference type="ARBA" id="ARBA00022927"/>
    </source>
</evidence>
<evidence type="ECO:0000259" key="9">
    <source>
        <dbReference type="Pfam" id="PF17171"/>
    </source>
</evidence>
<evidence type="ECO:0000256" key="2">
    <source>
        <dbReference type="ARBA" id="ARBA00022448"/>
    </source>
</evidence>
<keyword evidence="4" id="KW-0653">Protein transport</keyword>
<feature type="domain" description="Mitochondrial outer membrane transport complex Sam37/metaxin N-terminal" evidence="8">
    <location>
        <begin position="20"/>
        <end position="144"/>
    </location>
</feature>
<keyword evidence="2" id="KW-0813">Transport</keyword>
<dbReference type="InterPro" id="IPR019564">
    <property type="entry name" value="Sam37/metaxin_N"/>
</dbReference>
<organism evidence="10 11">
    <name type="scientific">Fusarium albosuccineum</name>
    <dbReference type="NCBI Taxonomy" id="1237068"/>
    <lineage>
        <taxon>Eukaryota</taxon>
        <taxon>Fungi</taxon>
        <taxon>Dikarya</taxon>
        <taxon>Ascomycota</taxon>
        <taxon>Pezizomycotina</taxon>
        <taxon>Sordariomycetes</taxon>
        <taxon>Hypocreomycetidae</taxon>
        <taxon>Hypocreales</taxon>
        <taxon>Nectriaceae</taxon>
        <taxon>Fusarium</taxon>
        <taxon>Fusarium decemcellulare species complex</taxon>
    </lineage>
</organism>
<dbReference type="GO" id="GO:0001401">
    <property type="term" value="C:SAM complex"/>
    <property type="evidence" value="ECO:0007669"/>
    <property type="project" value="InterPro"/>
</dbReference>
<protein>
    <submittedName>
        <fullName evidence="10">Uncharacterized protein</fullName>
    </submittedName>
</protein>
<evidence type="ECO:0000256" key="1">
    <source>
        <dbReference type="ARBA" id="ARBA00004294"/>
    </source>
</evidence>
<reference evidence="10 11" key="1">
    <citation type="submission" date="2020-01" db="EMBL/GenBank/DDBJ databases">
        <title>Identification and distribution of gene clusters putatively required for synthesis of sphingolipid metabolism inhibitors in phylogenetically diverse species of the filamentous fungus Fusarium.</title>
        <authorList>
            <person name="Kim H.-S."/>
            <person name="Busman M."/>
            <person name="Brown D.W."/>
            <person name="Divon H."/>
            <person name="Uhlig S."/>
            <person name="Proctor R.H."/>
        </authorList>
    </citation>
    <scope>NUCLEOTIDE SEQUENCE [LARGE SCALE GENOMIC DNA]</scope>
    <source>
        <strain evidence="10 11">NRRL 20459</strain>
    </source>
</reference>
<sequence>MLDLHVWGSAFGLPSIDPECLAIVTYLHSSLPAQAWRLIPSNDPSISPSNTLPALYHEGVWTSGFAPIVDYLTSKSLGDNLDAGLTPIQQADRVAYRAFLTANAAPLLDLSLYVSAANWSATTRPAYSSLLPFPLTWTVPPLIRAEAVKRVEHLGFADMDSDFDPNGGLHLSSGRDALPETFRRHIPARTKKTIHEEMTPEQAVLIRLYGLAEDCLTVLDDFLKDGSDEKAFGFFENTRPSSLDCLAYGYLALMQDAPVPRSFLRDWLLKKTPRLSKFVDDIKSRCLETPGPLPGVESGHDTALRVGARTLDSILYNVPGFGNEYAAEVRRRAEGGVTGIDGRTLMLAMSLIATGAALGYGYHSYKAAQPFGSRIQLWQSQRNKSKLGEFGALGSMLGSVLGGYQGPAETSGSAHTSREARFVETDTEVD</sequence>
<dbReference type="AlphaFoldDB" id="A0A8H4LQT3"/>
<comment type="caution">
    <text evidence="10">The sequence shown here is derived from an EMBL/GenBank/DDBJ whole genome shotgun (WGS) entry which is preliminary data.</text>
</comment>
<feature type="region of interest" description="Disordered" evidence="7">
    <location>
        <begin position="407"/>
        <end position="430"/>
    </location>
</feature>
<name>A0A8H4LQT3_9HYPO</name>
<dbReference type="Pfam" id="PF17171">
    <property type="entry name" value="GST_C_6"/>
    <property type="match status" value="1"/>
</dbReference>
<keyword evidence="5" id="KW-0496">Mitochondrion</keyword>
<dbReference type="PANTHER" id="PTHR12289">
    <property type="entry name" value="METAXIN RELATED"/>
    <property type="match status" value="1"/>
</dbReference>
<evidence type="ECO:0000256" key="6">
    <source>
        <dbReference type="ARBA" id="ARBA00023136"/>
    </source>
</evidence>
<feature type="domain" description="Metaxin glutathione S-transferase" evidence="9">
    <location>
        <begin position="212"/>
        <end position="282"/>
    </location>
</feature>
<dbReference type="GO" id="GO:0007005">
    <property type="term" value="P:mitochondrion organization"/>
    <property type="evidence" value="ECO:0007669"/>
    <property type="project" value="TreeGrafter"/>
</dbReference>
<evidence type="ECO:0000256" key="7">
    <source>
        <dbReference type="SAM" id="MobiDB-lite"/>
    </source>
</evidence>
<comment type="subcellular location">
    <subcellularLocation>
        <location evidence="1">Mitochondrion outer membrane</location>
    </subcellularLocation>
</comment>
<dbReference type="CDD" id="cd03078">
    <property type="entry name" value="GST_N_Metaxin1_like"/>
    <property type="match status" value="1"/>
</dbReference>
<accession>A0A8H4LQT3</accession>
<dbReference type="InterPro" id="IPR033468">
    <property type="entry name" value="Metaxin_GST"/>
</dbReference>
<evidence type="ECO:0000256" key="5">
    <source>
        <dbReference type="ARBA" id="ARBA00023128"/>
    </source>
</evidence>
<keyword evidence="6" id="KW-0472">Membrane</keyword>
<keyword evidence="11" id="KW-1185">Reference proteome</keyword>
<dbReference type="InterPro" id="IPR050931">
    <property type="entry name" value="Mito_Protein_Transport_Metaxin"/>
</dbReference>
<dbReference type="Pfam" id="PF10568">
    <property type="entry name" value="Tom37"/>
    <property type="match status" value="1"/>
</dbReference>
<keyword evidence="3" id="KW-1000">Mitochondrion outer membrane</keyword>
<dbReference type="EMBL" id="JAADYS010000069">
    <property type="protein sequence ID" value="KAF4472506.1"/>
    <property type="molecule type" value="Genomic_DNA"/>
</dbReference>
<gene>
    <name evidence="10" type="ORF">FALBO_587</name>
</gene>
<evidence type="ECO:0000259" key="8">
    <source>
        <dbReference type="Pfam" id="PF10568"/>
    </source>
</evidence>
<evidence type="ECO:0000256" key="3">
    <source>
        <dbReference type="ARBA" id="ARBA00022787"/>
    </source>
</evidence>
<dbReference type="OrthoDB" id="5835136at2759"/>
<evidence type="ECO:0000313" key="11">
    <source>
        <dbReference type="Proteomes" id="UP000554235"/>
    </source>
</evidence>
<evidence type="ECO:0000313" key="10">
    <source>
        <dbReference type="EMBL" id="KAF4472506.1"/>
    </source>
</evidence>
<dbReference type="GO" id="GO:0015031">
    <property type="term" value="P:protein transport"/>
    <property type="evidence" value="ECO:0007669"/>
    <property type="project" value="UniProtKB-KW"/>
</dbReference>
<dbReference type="Proteomes" id="UP000554235">
    <property type="component" value="Unassembled WGS sequence"/>
</dbReference>